<evidence type="ECO:0000256" key="1">
    <source>
        <dbReference type="SAM" id="SignalP"/>
    </source>
</evidence>
<keyword evidence="1" id="KW-0732">Signal</keyword>
<proteinExistence type="predicted"/>
<accession>A0A8H7XPU4</accession>
<organism evidence="2">
    <name type="scientific">Psilocybe cubensis</name>
    <name type="common">Psychedelic mushroom</name>
    <name type="synonym">Stropharia cubensis</name>
    <dbReference type="NCBI Taxonomy" id="181762"/>
    <lineage>
        <taxon>Eukaryota</taxon>
        <taxon>Fungi</taxon>
        <taxon>Dikarya</taxon>
        <taxon>Basidiomycota</taxon>
        <taxon>Agaricomycotina</taxon>
        <taxon>Agaricomycetes</taxon>
        <taxon>Agaricomycetidae</taxon>
        <taxon>Agaricales</taxon>
        <taxon>Agaricineae</taxon>
        <taxon>Strophariaceae</taxon>
        <taxon>Psilocybe</taxon>
    </lineage>
</organism>
<gene>
    <name evidence="2" type="ORF">JR316_009917</name>
</gene>
<feature type="chain" id="PRO_5033987315" evidence="1">
    <location>
        <begin position="32"/>
        <end position="155"/>
    </location>
</feature>
<dbReference type="InterPro" id="IPR045469">
    <property type="entry name" value="Nis1"/>
</dbReference>
<dbReference type="AlphaFoldDB" id="A0A8H7XPU4"/>
<name>A0A8H7XPU4_PSICU</name>
<comment type="caution">
    <text evidence="2">The sequence shown here is derived from an EMBL/GenBank/DDBJ whole genome shotgun (WGS) entry which is preliminary data.</text>
</comment>
<dbReference type="EMBL" id="JAFIQS010000010">
    <property type="protein sequence ID" value="KAG5165221.1"/>
    <property type="molecule type" value="Genomic_DNA"/>
</dbReference>
<sequence length="155" mass="16221">MPQNKPISQALFIMRFISSLVACACIVGAAAQRSFLGGPPEGTTIHPGKHFTVQLIRPNSIEGSTEVGLVIGLLSCAAHPAGCPTPDTQLGSILFNGDFKPTIHEIAGQPYENFTVTVPSGFPSGIAQLSTARFHLIGAGPSPILEFNNVTLNVV</sequence>
<reference evidence="2" key="1">
    <citation type="submission" date="2021-02" db="EMBL/GenBank/DDBJ databases">
        <title>Psilocybe cubensis genome.</title>
        <authorList>
            <person name="Mckernan K.J."/>
            <person name="Crawford S."/>
            <person name="Trippe A."/>
            <person name="Kane L.T."/>
            <person name="Mclaughlin S."/>
        </authorList>
    </citation>
    <scope>NUCLEOTIDE SEQUENCE [LARGE SCALE GENOMIC DNA]</scope>
    <source>
        <strain evidence="2">MGC-MH-2018</strain>
    </source>
</reference>
<feature type="signal peptide" evidence="1">
    <location>
        <begin position="1"/>
        <end position="31"/>
    </location>
</feature>
<evidence type="ECO:0000313" key="2">
    <source>
        <dbReference type="EMBL" id="KAG5165221.1"/>
    </source>
</evidence>
<dbReference type="Pfam" id="PF19271">
    <property type="entry name" value="Nis1"/>
    <property type="match status" value="1"/>
</dbReference>
<protein>
    <submittedName>
        <fullName evidence="2">Uncharacterized protein</fullName>
    </submittedName>
</protein>